<evidence type="ECO:0000256" key="7">
    <source>
        <dbReference type="ARBA" id="ARBA00048128"/>
    </source>
</evidence>
<reference evidence="10 11" key="1">
    <citation type="submission" date="2024-03" db="EMBL/GenBank/DDBJ databases">
        <title>The Acrasis kona genome and developmental transcriptomes reveal deep origins of eukaryotic multicellular pathways.</title>
        <authorList>
            <person name="Sheikh S."/>
            <person name="Fu C.-J."/>
            <person name="Brown M.W."/>
            <person name="Baldauf S.L."/>
        </authorList>
    </citation>
    <scope>NUCLEOTIDE SEQUENCE [LARGE SCALE GENOMIC DNA]</scope>
    <source>
        <strain evidence="10 11">ATCC MYA-3509</strain>
    </source>
</reference>
<evidence type="ECO:0000256" key="5">
    <source>
        <dbReference type="ARBA" id="ARBA00022741"/>
    </source>
</evidence>
<dbReference type="SUPFAM" id="SSF54211">
    <property type="entry name" value="Ribosomal protein S5 domain 2-like"/>
    <property type="match status" value="1"/>
</dbReference>
<dbReference type="SUPFAM" id="SSF53448">
    <property type="entry name" value="Nucleotide-diphospho-sugar transferases"/>
    <property type="match status" value="1"/>
</dbReference>
<comment type="caution">
    <text evidence="10">The sequence shown here is derived from an EMBL/GenBank/DDBJ whole genome shotgun (WGS) entry which is preliminary data.</text>
</comment>
<proteinExistence type="inferred from homology"/>
<name>A0AAW2Z3F3_9EUKA</name>
<dbReference type="GO" id="GO:0006011">
    <property type="term" value="P:UDP-alpha-D-glucose metabolic process"/>
    <property type="evidence" value="ECO:0007669"/>
    <property type="project" value="InterPro"/>
</dbReference>
<keyword evidence="6" id="KW-0067">ATP-binding</keyword>
<accession>A0AAW2Z3F3</accession>
<evidence type="ECO:0000256" key="4">
    <source>
        <dbReference type="ARBA" id="ARBA00022695"/>
    </source>
</evidence>
<dbReference type="InterPro" id="IPR029044">
    <property type="entry name" value="Nucleotide-diphossugar_trans"/>
</dbReference>
<dbReference type="PANTHER" id="PTHR43197:SF1">
    <property type="entry name" value="UTP--GLUCOSE-1-PHOSPHATE URIDYLYLTRANSFERASE"/>
    <property type="match status" value="1"/>
</dbReference>
<evidence type="ECO:0000256" key="1">
    <source>
        <dbReference type="ARBA" id="ARBA00006890"/>
    </source>
</evidence>
<evidence type="ECO:0000259" key="9">
    <source>
        <dbReference type="Pfam" id="PF00483"/>
    </source>
</evidence>
<evidence type="ECO:0000256" key="3">
    <source>
        <dbReference type="ARBA" id="ARBA00022679"/>
    </source>
</evidence>
<dbReference type="InterPro" id="IPR005771">
    <property type="entry name" value="GalU_uridylyltTrfase_bac/arc"/>
</dbReference>
<dbReference type="Gene3D" id="3.30.230.10">
    <property type="match status" value="1"/>
</dbReference>
<dbReference type="Gene3D" id="3.90.550.10">
    <property type="entry name" value="Spore Coat Polysaccharide Biosynthesis Protein SpsA, Chain A"/>
    <property type="match status" value="1"/>
</dbReference>
<keyword evidence="5" id="KW-0547">Nucleotide-binding</keyword>
<dbReference type="GO" id="GO:0005524">
    <property type="term" value="F:ATP binding"/>
    <property type="evidence" value="ECO:0007669"/>
    <property type="project" value="UniProtKB-KW"/>
</dbReference>
<dbReference type="InterPro" id="IPR014721">
    <property type="entry name" value="Ribsml_uS5_D2-typ_fold_subgr"/>
</dbReference>
<dbReference type="Pfam" id="PF00288">
    <property type="entry name" value="GHMP_kinases_N"/>
    <property type="match status" value="1"/>
</dbReference>
<dbReference type="InterPro" id="IPR005835">
    <property type="entry name" value="NTP_transferase_dom"/>
</dbReference>
<keyword evidence="3" id="KW-0808">Transferase</keyword>
<evidence type="ECO:0000259" key="8">
    <source>
        <dbReference type="Pfam" id="PF00288"/>
    </source>
</evidence>
<evidence type="ECO:0000256" key="6">
    <source>
        <dbReference type="ARBA" id="ARBA00022840"/>
    </source>
</evidence>
<dbReference type="Gene3D" id="3.30.70.890">
    <property type="entry name" value="GHMP kinase, C-terminal domain"/>
    <property type="match status" value="1"/>
</dbReference>
<keyword evidence="11" id="KW-1185">Reference proteome</keyword>
<dbReference type="AlphaFoldDB" id="A0AAW2Z3F3"/>
<dbReference type="PANTHER" id="PTHR43197">
    <property type="entry name" value="UTP--GLUCOSE-1-PHOSPHATE URIDYLYLTRANSFERASE"/>
    <property type="match status" value="1"/>
</dbReference>
<dbReference type="GO" id="GO:0003983">
    <property type="term" value="F:UTP:glucose-1-phosphate uridylyltransferase activity"/>
    <property type="evidence" value="ECO:0007669"/>
    <property type="project" value="UniProtKB-EC"/>
</dbReference>
<comment type="similarity">
    <text evidence="1">Belongs to the UDPGP type 2 family.</text>
</comment>
<keyword evidence="4 10" id="KW-0548">Nucleotidyltransferase</keyword>
<evidence type="ECO:0000256" key="2">
    <source>
        <dbReference type="ARBA" id="ARBA00012415"/>
    </source>
</evidence>
<feature type="domain" description="GHMP kinase N-terminal" evidence="8">
    <location>
        <begin position="45"/>
        <end position="128"/>
    </location>
</feature>
<protein>
    <recommendedName>
        <fullName evidence="2">UTP--glucose-1-phosphate uridylyltransferase</fullName>
        <ecNumber evidence="2">2.7.7.9</ecNumber>
    </recommendedName>
</protein>
<dbReference type="EMBL" id="JAOPGA020000966">
    <property type="protein sequence ID" value="KAL0483518.1"/>
    <property type="molecule type" value="Genomic_DNA"/>
</dbReference>
<feature type="domain" description="Nucleotidyl transferase" evidence="9">
    <location>
        <begin position="358"/>
        <end position="648"/>
    </location>
</feature>
<sequence>MAIHARATRLVQSNLVLKYMDKHLTLPLDREALQRGARGESFWCYAIGVALVMINRYKFTGGIEIEILKSTLPICKGLSSSAAVCVVVARAFNRIYLLSLSTQGEMEIAYSGERACGSLCGTMDQAVAFGPGSAVVMHFDGDSQHSESLKVCGDSEKCIYLVYADLKSSKDTKTILQELQRAYPFPQTDKHIALHAALGEENKKICEAALAAIHNGDAKQLGELMIQAQELFDNAAMPMTNALKSPKLHTILKDTDIQALVFGGKGVGSQGDGTVQFVARSLQHAYQLVHILNHEKKCCDATIISIGKNTQPLSLITRRVPNELLDAASPIRYEFQPHVEEHQNESRVKDEKKVKRVVIPVAGLGTRLYPISANIRPKSMLPILDVTNGPTTTQVLKPLLLYLLEDCLVRCDFEQVIVVATPGEEEQRVNEMLMAPSEHMQSKLKPEQLEYAFSIQQWRDRVHVVGHDTNGFGHAVQLSLSELQGESFMLLLGDVMLYPKITKSPSAINVVKNVFLEFEAKYCVLGVYPVSKAEAENYGCVNGKVMLTGSDGYKVLSVDVMVEKPKTQQEMNDLHVDKSICEDAEYLAVLGPYLFTNNIASKLNGAVSHSAFSKNRPEIQLTPYIKELVDEKKVIAVLLSHIQPLDVGLPLEYCKTLRYLMDSHLTQ</sequence>
<evidence type="ECO:0000313" key="10">
    <source>
        <dbReference type="EMBL" id="KAL0483518.1"/>
    </source>
</evidence>
<dbReference type="InterPro" id="IPR036554">
    <property type="entry name" value="GHMP_kinase_C_sf"/>
</dbReference>
<dbReference type="Pfam" id="PF00483">
    <property type="entry name" value="NTP_transferase"/>
    <property type="match status" value="1"/>
</dbReference>
<organism evidence="10 11">
    <name type="scientific">Acrasis kona</name>
    <dbReference type="NCBI Taxonomy" id="1008807"/>
    <lineage>
        <taxon>Eukaryota</taxon>
        <taxon>Discoba</taxon>
        <taxon>Heterolobosea</taxon>
        <taxon>Tetramitia</taxon>
        <taxon>Eutetramitia</taxon>
        <taxon>Acrasidae</taxon>
        <taxon>Acrasis</taxon>
    </lineage>
</organism>
<dbReference type="EC" id="2.7.7.9" evidence="2"/>
<dbReference type="InterPro" id="IPR006204">
    <property type="entry name" value="GHMP_kinase_N_dom"/>
</dbReference>
<comment type="catalytic activity">
    <reaction evidence="7">
        <text>alpha-D-glucose 1-phosphate + UTP + H(+) = UDP-alpha-D-glucose + diphosphate</text>
        <dbReference type="Rhea" id="RHEA:19889"/>
        <dbReference type="ChEBI" id="CHEBI:15378"/>
        <dbReference type="ChEBI" id="CHEBI:33019"/>
        <dbReference type="ChEBI" id="CHEBI:46398"/>
        <dbReference type="ChEBI" id="CHEBI:58601"/>
        <dbReference type="ChEBI" id="CHEBI:58885"/>
        <dbReference type="EC" id="2.7.7.9"/>
    </reaction>
</comment>
<evidence type="ECO:0000313" key="11">
    <source>
        <dbReference type="Proteomes" id="UP001431209"/>
    </source>
</evidence>
<dbReference type="Proteomes" id="UP001431209">
    <property type="component" value="Unassembled WGS sequence"/>
</dbReference>
<gene>
    <name evidence="10" type="ORF">AKO1_014542</name>
</gene>
<dbReference type="InterPro" id="IPR020568">
    <property type="entry name" value="Ribosomal_Su5_D2-typ_SF"/>
</dbReference>